<dbReference type="AlphaFoldDB" id="A0AAN9NWE4"/>
<keyword evidence="2" id="KW-1185">Reference proteome</keyword>
<dbReference type="EMBL" id="JAYMYR010000002">
    <property type="protein sequence ID" value="KAK7378193.1"/>
    <property type="molecule type" value="Genomic_DNA"/>
</dbReference>
<dbReference type="Proteomes" id="UP001374584">
    <property type="component" value="Unassembled WGS sequence"/>
</dbReference>
<accession>A0AAN9NWE4</accession>
<sequence>MYWFRHVLLARKLKVEVDNTNFTALFLCPMVDDALHQKQMSRIGDDVLEEVTSDGFPNPIKCQTDLDIRDYINRSYTEEMDLECDFYMFSAMKRGT</sequence>
<gene>
    <name evidence="1" type="ORF">VNO80_03631</name>
</gene>
<evidence type="ECO:0000313" key="1">
    <source>
        <dbReference type="EMBL" id="KAK7378193.1"/>
    </source>
</evidence>
<reference evidence="1 2" key="1">
    <citation type="submission" date="2024-01" db="EMBL/GenBank/DDBJ databases">
        <title>The genomes of 5 underutilized Papilionoideae crops provide insights into root nodulation and disease resistanc.</title>
        <authorList>
            <person name="Jiang F."/>
        </authorList>
    </citation>
    <scope>NUCLEOTIDE SEQUENCE [LARGE SCALE GENOMIC DNA]</scope>
    <source>
        <strain evidence="1">JINMINGXINNONG_FW02</strain>
        <tissue evidence="1">Leaves</tissue>
    </source>
</reference>
<comment type="caution">
    <text evidence="1">The sequence shown here is derived from an EMBL/GenBank/DDBJ whole genome shotgun (WGS) entry which is preliminary data.</text>
</comment>
<protein>
    <submittedName>
        <fullName evidence="1">Uncharacterized protein</fullName>
    </submittedName>
</protein>
<organism evidence="1 2">
    <name type="scientific">Phaseolus coccineus</name>
    <name type="common">Scarlet runner bean</name>
    <name type="synonym">Phaseolus multiflorus</name>
    <dbReference type="NCBI Taxonomy" id="3886"/>
    <lineage>
        <taxon>Eukaryota</taxon>
        <taxon>Viridiplantae</taxon>
        <taxon>Streptophyta</taxon>
        <taxon>Embryophyta</taxon>
        <taxon>Tracheophyta</taxon>
        <taxon>Spermatophyta</taxon>
        <taxon>Magnoliopsida</taxon>
        <taxon>eudicotyledons</taxon>
        <taxon>Gunneridae</taxon>
        <taxon>Pentapetalae</taxon>
        <taxon>rosids</taxon>
        <taxon>fabids</taxon>
        <taxon>Fabales</taxon>
        <taxon>Fabaceae</taxon>
        <taxon>Papilionoideae</taxon>
        <taxon>50 kb inversion clade</taxon>
        <taxon>NPAAA clade</taxon>
        <taxon>indigoferoid/millettioid clade</taxon>
        <taxon>Phaseoleae</taxon>
        <taxon>Phaseolus</taxon>
    </lineage>
</organism>
<name>A0AAN9NWE4_PHACN</name>
<evidence type="ECO:0000313" key="2">
    <source>
        <dbReference type="Proteomes" id="UP001374584"/>
    </source>
</evidence>
<proteinExistence type="predicted"/>